<keyword evidence="9" id="KW-1185">Reference proteome</keyword>
<evidence type="ECO:0000259" key="7">
    <source>
        <dbReference type="PROSITE" id="PS51469"/>
    </source>
</evidence>
<gene>
    <name evidence="8" type="ORF">GcM3_196035</name>
</gene>
<dbReference type="GO" id="GO:0043495">
    <property type="term" value="F:protein-membrane adaptor activity"/>
    <property type="evidence" value="ECO:0007669"/>
    <property type="project" value="TreeGrafter"/>
</dbReference>
<sequence length="685" mass="77679">MTTRRATRAGSRAVTSHEESPAISTVDLSKTPVRRPNRRLVNTPLPPVRLKSSTAYGTNNNAQSLRTNEPKSEKNMTLMLNDILDPKANKVNSIHQSPCFSKPPPLKSLGSHETLTERSFDMESDIFRGASLESSVIHLEESSSTSFNDRSSSQCPSDQISSCEDDDPKEENPTLLSKDWNYGKTSPLINLSSTRSKTISPRVISKFRLYPLYFKKILFAGVALFLLFLFSKLLTSNMHSVRRYFSDSISNILSENEVSVIHDRLSRLESDVSGILIQVRSVDFKAIKRLEEILPDSLAIKKKDGKLQISKEFWEALRDKIRLENNITISSPTEKSKSFEDGLAPHDQVDHLWDKFLTENQRKIEQLLDENLTHRFPQLLLDNEIITKFEIIELIRENWEQNSAQINIELRKIAAEFKQKIPSNEIPPSSMSNEESEKIAAQYTKYPQNTYLQAVAQVSLLNSIYQHSMKLNHFSKKTGAQIEHKITSPNYVLPSQAGMRFYERFLRHLSRNYPPPPNPPEEALSKWDEHGDCWCSPAKYGGGFGLSLGVILGNKIYPEEIVIEHIQSSAALQPGAAPRTLELFAAIEDPEIEPFVRQESQRLFPNLNPNEINGLKSFVRIASWTYDLESSHNVQAHEIQLSLRGFGIGTSRVLVRSISNWGSGDVNYTCLYRVRLHGAIVKPQF</sequence>
<evidence type="ECO:0000256" key="5">
    <source>
        <dbReference type="SAM" id="MobiDB-lite"/>
    </source>
</evidence>
<name>A0A420HFV7_9PEZI</name>
<evidence type="ECO:0000313" key="8">
    <source>
        <dbReference type="EMBL" id="RKF56330.1"/>
    </source>
</evidence>
<feature type="region of interest" description="Disordered" evidence="5">
    <location>
        <begin position="143"/>
        <end position="176"/>
    </location>
</feature>
<feature type="transmembrane region" description="Helical" evidence="6">
    <location>
        <begin position="217"/>
        <end position="234"/>
    </location>
</feature>
<dbReference type="InterPro" id="IPR045119">
    <property type="entry name" value="SUN1-5"/>
</dbReference>
<evidence type="ECO:0000256" key="1">
    <source>
        <dbReference type="ARBA" id="ARBA00004370"/>
    </source>
</evidence>
<dbReference type="AlphaFoldDB" id="A0A420HFV7"/>
<evidence type="ECO:0000256" key="3">
    <source>
        <dbReference type="ARBA" id="ARBA00022989"/>
    </source>
</evidence>
<organism evidence="8 9">
    <name type="scientific">Golovinomyces cichoracearum</name>
    <dbReference type="NCBI Taxonomy" id="62708"/>
    <lineage>
        <taxon>Eukaryota</taxon>
        <taxon>Fungi</taxon>
        <taxon>Dikarya</taxon>
        <taxon>Ascomycota</taxon>
        <taxon>Pezizomycotina</taxon>
        <taxon>Leotiomycetes</taxon>
        <taxon>Erysiphales</taxon>
        <taxon>Erysiphaceae</taxon>
        <taxon>Golovinomyces</taxon>
    </lineage>
</organism>
<keyword evidence="4 6" id="KW-0472">Membrane</keyword>
<feature type="compositionally biased region" description="Polar residues" evidence="5">
    <location>
        <begin position="51"/>
        <end position="67"/>
    </location>
</feature>
<keyword evidence="2 6" id="KW-0812">Transmembrane</keyword>
<dbReference type="STRING" id="62708.A0A420HFV7"/>
<reference evidence="8 9" key="1">
    <citation type="journal article" date="2018" name="BMC Genomics">
        <title>Comparative genome analyses reveal sequence features reflecting distinct modes of host-adaptation between dicot and monocot powdery mildew.</title>
        <authorList>
            <person name="Wu Y."/>
            <person name="Ma X."/>
            <person name="Pan Z."/>
            <person name="Kale S.D."/>
            <person name="Song Y."/>
            <person name="King H."/>
            <person name="Zhang Q."/>
            <person name="Presley C."/>
            <person name="Deng X."/>
            <person name="Wei C.I."/>
            <person name="Xiao S."/>
        </authorList>
    </citation>
    <scope>NUCLEOTIDE SEQUENCE [LARGE SCALE GENOMIC DNA]</scope>
    <source>
        <strain evidence="8">UMSG3</strain>
    </source>
</reference>
<keyword evidence="3 6" id="KW-1133">Transmembrane helix</keyword>
<comment type="caution">
    <text evidence="8">The sequence shown here is derived from an EMBL/GenBank/DDBJ whole genome shotgun (WGS) entry which is preliminary data.</text>
</comment>
<feature type="compositionally biased region" description="Low complexity" evidence="5">
    <location>
        <begin position="143"/>
        <end position="162"/>
    </location>
</feature>
<dbReference type="InterPro" id="IPR012919">
    <property type="entry name" value="SUN_dom"/>
</dbReference>
<dbReference type="Gene3D" id="2.60.120.260">
    <property type="entry name" value="Galactose-binding domain-like"/>
    <property type="match status" value="1"/>
</dbReference>
<evidence type="ECO:0000256" key="4">
    <source>
        <dbReference type="ARBA" id="ARBA00023136"/>
    </source>
</evidence>
<dbReference type="Proteomes" id="UP000283383">
    <property type="component" value="Unassembled WGS sequence"/>
</dbReference>
<feature type="compositionally biased region" description="Low complexity" evidence="5">
    <location>
        <begin position="1"/>
        <end position="14"/>
    </location>
</feature>
<dbReference type="GO" id="GO:0034993">
    <property type="term" value="C:meiotic nuclear membrane microtubule tethering complex"/>
    <property type="evidence" value="ECO:0007669"/>
    <property type="project" value="TreeGrafter"/>
</dbReference>
<dbReference type="PANTHER" id="PTHR12911">
    <property type="entry name" value="SAD1/UNC-84-LIKE PROTEIN-RELATED"/>
    <property type="match status" value="1"/>
</dbReference>
<protein>
    <recommendedName>
        <fullName evidence="7">SUN domain-containing protein</fullName>
    </recommendedName>
</protein>
<evidence type="ECO:0000313" key="9">
    <source>
        <dbReference type="Proteomes" id="UP000283383"/>
    </source>
</evidence>
<feature type="domain" description="SUN" evidence="7">
    <location>
        <begin position="479"/>
        <end position="681"/>
    </location>
</feature>
<proteinExistence type="predicted"/>
<dbReference type="PROSITE" id="PS51469">
    <property type="entry name" value="SUN"/>
    <property type="match status" value="1"/>
</dbReference>
<evidence type="ECO:0000256" key="6">
    <source>
        <dbReference type="SAM" id="Phobius"/>
    </source>
</evidence>
<comment type="subcellular location">
    <subcellularLocation>
        <location evidence="1">Membrane</location>
    </subcellularLocation>
</comment>
<evidence type="ECO:0000256" key="2">
    <source>
        <dbReference type="ARBA" id="ARBA00022692"/>
    </source>
</evidence>
<dbReference type="PANTHER" id="PTHR12911:SF8">
    <property type="entry name" value="KLAROID PROTEIN-RELATED"/>
    <property type="match status" value="1"/>
</dbReference>
<feature type="region of interest" description="Disordered" evidence="5">
    <location>
        <begin position="1"/>
        <end position="68"/>
    </location>
</feature>
<dbReference type="EMBL" id="MCBQ01019619">
    <property type="protein sequence ID" value="RKF56330.1"/>
    <property type="molecule type" value="Genomic_DNA"/>
</dbReference>
<accession>A0A420HFV7</accession>